<dbReference type="InterPro" id="IPR001604">
    <property type="entry name" value="Endo_G_ENPP1-like_dom"/>
</dbReference>
<evidence type="ECO:0000256" key="7">
    <source>
        <dbReference type="ARBA" id="ARBA00022842"/>
    </source>
</evidence>
<keyword evidence="5 13" id="KW-0255">Endonuclease</keyword>
<dbReference type="Proteomes" id="UP000001191">
    <property type="component" value="Plasmid pNPUN01"/>
</dbReference>
<dbReference type="SUPFAM" id="SSF54060">
    <property type="entry name" value="His-Me finger endonucleases"/>
    <property type="match status" value="1"/>
</dbReference>
<organism evidence="13 14">
    <name type="scientific">Nostoc punctiforme (strain ATCC 29133 / PCC 73102)</name>
    <dbReference type="NCBI Taxonomy" id="63737"/>
    <lineage>
        <taxon>Bacteria</taxon>
        <taxon>Bacillati</taxon>
        <taxon>Cyanobacteriota</taxon>
        <taxon>Cyanophyceae</taxon>
        <taxon>Nostocales</taxon>
        <taxon>Nostocaceae</taxon>
        <taxon>Nostoc</taxon>
    </lineage>
</organism>
<evidence type="ECO:0000256" key="3">
    <source>
        <dbReference type="ARBA" id="ARBA00022722"/>
    </source>
</evidence>
<dbReference type="Gene3D" id="3.40.570.10">
    <property type="entry name" value="Extracellular Endonuclease, subunit A"/>
    <property type="match status" value="1"/>
</dbReference>
<keyword evidence="4 9" id="KW-0479">Metal-binding</keyword>
<dbReference type="PANTHER" id="PTHR13966">
    <property type="entry name" value="ENDONUCLEASE RELATED"/>
    <property type="match status" value="1"/>
</dbReference>
<evidence type="ECO:0000256" key="2">
    <source>
        <dbReference type="ARBA" id="ARBA00010052"/>
    </source>
</evidence>
<dbReference type="Pfam" id="PF01223">
    <property type="entry name" value="Endonuclease_NS"/>
    <property type="match status" value="1"/>
</dbReference>
<dbReference type="SMART" id="SM00477">
    <property type="entry name" value="NUC"/>
    <property type="match status" value="1"/>
</dbReference>
<keyword evidence="7" id="KW-0460">Magnesium</keyword>
<evidence type="ECO:0000256" key="8">
    <source>
        <dbReference type="PIRSR" id="PIRSR640255-1"/>
    </source>
</evidence>
<dbReference type="GO" id="GO:0046872">
    <property type="term" value="F:metal ion binding"/>
    <property type="evidence" value="ECO:0007669"/>
    <property type="project" value="UniProtKB-KW"/>
</dbReference>
<dbReference type="InterPro" id="IPR044929">
    <property type="entry name" value="DNA/RNA_non-sp_Endonuclease_sf"/>
</dbReference>
<name>B2JAV0_NOSP7</name>
<dbReference type="EnsemblBacteria" id="ACC85054">
    <property type="protein sequence ID" value="ACC85054"/>
    <property type="gene ID" value="Npun_AR195"/>
</dbReference>
<dbReference type="EMBL" id="CP001038">
    <property type="protein sequence ID" value="ACC85054.1"/>
    <property type="molecule type" value="Genomic_DNA"/>
</dbReference>
<evidence type="ECO:0000313" key="14">
    <source>
        <dbReference type="Proteomes" id="UP000001191"/>
    </source>
</evidence>
<comment type="cofactor">
    <cofactor evidence="1">
        <name>Mg(2+)</name>
        <dbReference type="ChEBI" id="CHEBI:18420"/>
    </cofactor>
</comment>
<feature type="domain" description="DNA/RNA non-specific endonuclease/pyrophosphatase/phosphodiesterase" evidence="12">
    <location>
        <begin position="227"/>
        <end position="438"/>
    </location>
</feature>
<keyword evidence="6" id="KW-0378">Hydrolase</keyword>
<dbReference type="AlphaFoldDB" id="B2JAV0"/>
<keyword evidence="13" id="KW-0614">Plasmid</keyword>
<protein>
    <submittedName>
        <fullName evidence="13">DNA/RNA non-specific endonuclease</fullName>
    </submittedName>
</protein>
<evidence type="ECO:0000256" key="1">
    <source>
        <dbReference type="ARBA" id="ARBA00001946"/>
    </source>
</evidence>
<feature type="domain" description="ENPP1-3/EXOG-like endonuclease/phosphodiesterase" evidence="11">
    <location>
        <begin position="228"/>
        <end position="438"/>
    </location>
</feature>
<keyword evidence="10" id="KW-0812">Transmembrane</keyword>
<dbReference type="SMART" id="SM00892">
    <property type="entry name" value="Endonuclease_NS"/>
    <property type="match status" value="1"/>
</dbReference>
<accession>B2JAV0</accession>
<feature type="transmembrane region" description="Helical" evidence="10">
    <location>
        <begin position="27"/>
        <end position="46"/>
    </location>
</feature>
<evidence type="ECO:0000256" key="10">
    <source>
        <dbReference type="SAM" id="Phobius"/>
    </source>
</evidence>
<dbReference type="HOGENOM" id="CLU_626484_0_0_3"/>
<keyword evidence="14" id="KW-1185">Reference proteome</keyword>
<keyword evidence="10" id="KW-1133">Transmembrane helix</keyword>
<dbReference type="CDD" id="cd00091">
    <property type="entry name" value="NUC"/>
    <property type="match status" value="1"/>
</dbReference>
<evidence type="ECO:0000256" key="4">
    <source>
        <dbReference type="ARBA" id="ARBA00022723"/>
    </source>
</evidence>
<dbReference type="KEGG" id="npu:Npun_AR195"/>
<evidence type="ECO:0000256" key="5">
    <source>
        <dbReference type="ARBA" id="ARBA00022759"/>
    </source>
</evidence>
<dbReference type="GO" id="GO:0003676">
    <property type="term" value="F:nucleic acid binding"/>
    <property type="evidence" value="ECO:0007669"/>
    <property type="project" value="InterPro"/>
</dbReference>
<proteinExistence type="inferred from homology"/>
<keyword evidence="3" id="KW-0540">Nuclease</keyword>
<evidence type="ECO:0000256" key="9">
    <source>
        <dbReference type="PIRSR" id="PIRSR640255-2"/>
    </source>
</evidence>
<dbReference type="GO" id="GO:0016787">
    <property type="term" value="F:hydrolase activity"/>
    <property type="evidence" value="ECO:0007669"/>
    <property type="project" value="UniProtKB-KW"/>
</dbReference>
<evidence type="ECO:0000259" key="12">
    <source>
        <dbReference type="SMART" id="SM00892"/>
    </source>
</evidence>
<dbReference type="RefSeq" id="WP_012413071.1">
    <property type="nucleotide sequence ID" value="NC_010631.1"/>
</dbReference>
<dbReference type="InterPro" id="IPR044925">
    <property type="entry name" value="His-Me_finger_sf"/>
</dbReference>
<dbReference type="InterPro" id="IPR020821">
    <property type="entry name" value="ENPP1-3/EXOG-like_nuc-like"/>
</dbReference>
<feature type="binding site" evidence="9">
    <location>
        <position position="321"/>
    </location>
    <ligand>
        <name>Mg(2+)</name>
        <dbReference type="ChEBI" id="CHEBI:18420"/>
        <note>catalytic</note>
    </ligand>
</feature>
<geneLocation type="plasmid" evidence="13 14">
    <name>pNPUN01</name>
</geneLocation>
<evidence type="ECO:0000313" key="13">
    <source>
        <dbReference type="EMBL" id="ACC85054.1"/>
    </source>
</evidence>
<sequence>MQTDYWTYEVKLDLVLFNFWRKVYRNGWLTGVVIVLLITFNTLFSAKGATTVEGFETGSKGSYASSDVTLSTGLWNLDDALIGNLTSDAKSGTQSARIRNSGKVSMKFDRSTGAGTVSIKHAKFGSDGSTNWQLWCSSNSGISWLQVGSTVTTSSTTLQTATFTPNISGTSRCEVRKSDGTTNRTNIDDITITDYGTSGGGGSTSVHLTMGNPSGAGASDINNYLLDKAQYAVGYNCSLGRANWVSWQLNSSWLGSTPRQDDFRADTTLPAGCYQVQSTDFSGSGFDRGHMTPSGDRTSTVTVNSSTFLMSNMIAQAPDNNQGIWANLEDYARTLVSQGKELYIISGGYGVGGTGSNGTFSTIAGGKVTVPNRTWKILVVLDTPGSGVSGVTTSTRVIAVNIPNAQGVRTADWRNYRVSVDSLESLTGFDFLSLVSTSIQSVIEAQVDNL</sequence>
<feature type="active site" description="Proton acceptor" evidence="8">
    <location>
        <position position="290"/>
    </location>
</feature>
<dbReference type="GO" id="GO:0004519">
    <property type="term" value="F:endonuclease activity"/>
    <property type="evidence" value="ECO:0007669"/>
    <property type="project" value="UniProtKB-KW"/>
</dbReference>
<dbReference type="InterPro" id="IPR018524">
    <property type="entry name" value="DNA/RNA_endonuclease_AS"/>
</dbReference>
<dbReference type="PROSITE" id="PS01070">
    <property type="entry name" value="NUCLEASE_NON_SPEC"/>
    <property type="match status" value="1"/>
</dbReference>
<comment type="similarity">
    <text evidence="2">Belongs to the DNA/RNA non-specific endonuclease family.</text>
</comment>
<dbReference type="InterPro" id="IPR040255">
    <property type="entry name" value="Non-specific_endonuclease"/>
</dbReference>
<keyword evidence="10" id="KW-0472">Membrane</keyword>
<reference evidence="14" key="1">
    <citation type="submission" date="2008-04" db="EMBL/GenBank/DDBJ databases">
        <title>Complete sequence of plasmid 1 of Nostoc punctiforme ATCC 29133.</title>
        <authorList>
            <consortium name="US DOE Joint Genome Institute"/>
            <person name="Copeland A."/>
            <person name="Lucas S."/>
            <person name="Lapidus A."/>
            <person name="Glavina del Rio T."/>
            <person name="Dalin E."/>
            <person name="Tice H."/>
            <person name="Pitluck S."/>
            <person name="Chain P."/>
            <person name="Malfatti S."/>
            <person name="Shin M."/>
            <person name="Vergez L."/>
            <person name="Schmutz J."/>
            <person name="Larimer F."/>
            <person name="Land M."/>
            <person name="Hauser L."/>
            <person name="Kyrpides N."/>
            <person name="Kim E."/>
            <person name="Meeks J.C."/>
            <person name="Elhai J."/>
            <person name="Campbell E.L."/>
            <person name="Thiel T."/>
            <person name="Longmire J."/>
            <person name="Potts M."/>
            <person name="Atlas R."/>
        </authorList>
    </citation>
    <scope>NUCLEOTIDE SEQUENCE [LARGE SCALE GENOMIC DNA]</scope>
    <source>
        <strain evidence="14">ATCC 29133 / PCC 73102</strain>
        <plasmid evidence="14">Plasmid pNPUN01</plasmid>
    </source>
</reference>
<dbReference type="PANTHER" id="PTHR13966:SF5">
    <property type="entry name" value="ENDONUCLEASE G, MITOCHONDRIAL"/>
    <property type="match status" value="1"/>
</dbReference>
<gene>
    <name evidence="13" type="ordered locus">Npun_AR195</name>
</gene>
<evidence type="ECO:0000259" key="11">
    <source>
        <dbReference type="SMART" id="SM00477"/>
    </source>
</evidence>
<dbReference type="PhylomeDB" id="B2JAV0"/>
<evidence type="ECO:0000256" key="6">
    <source>
        <dbReference type="ARBA" id="ARBA00022801"/>
    </source>
</evidence>